<dbReference type="InterPro" id="IPR017853">
    <property type="entry name" value="GH"/>
</dbReference>
<dbReference type="InterPro" id="IPR006047">
    <property type="entry name" value="GH13_cat_dom"/>
</dbReference>
<feature type="domain" description="Glycosyl hydrolase family 13 catalytic" evidence="4">
    <location>
        <begin position="27"/>
        <end position="440"/>
    </location>
</feature>
<protein>
    <submittedName>
        <fullName evidence="5">Alpha-glucosidase</fullName>
    </submittedName>
</protein>
<dbReference type="SMART" id="SM00642">
    <property type="entry name" value="Aamy"/>
    <property type="match status" value="1"/>
</dbReference>
<evidence type="ECO:0000313" key="5">
    <source>
        <dbReference type="EMBL" id="MCC2028375.1"/>
    </source>
</evidence>
<dbReference type="FunFam" id="3.20.20.80:FF:000064">
    <property type="entry name" value="Oligo-1,6-glucosidase"/>
    <property type="match status" value="2"/>
</dbReference>
<dbReference type="NCBIfam" id="NF008183">
    <property type="entry name" value="PRK10933.1"/>
    <property type="match status" value="1"/>
</dbReference>
<dbReference type="Proteomes" id="UP001139289">
    <property type="component" value="Unassembled WGS sequence"/>
</dbReference>
<evidence type="ECO:0000313" key="6">
    <source>
        <dbReference type="Proteomes" id="UP001139289"/>
    </source>
</evidence>
<dbReference type="PANTHER" id="PTHR10357">
    <property type="entry name" value="ALPHA-AMYLASE FAMILY MEMBER"/>
    <property type="match status" value="1"/>
</dbReference>
<dbReference type="SUPFAM" id="SSF51011">
    <property type="entry name" value="Glycosyl hydrolase domain"/>
    <property type="match status" value="1"/>
</dbReference>
<reference evidence="5" key="1">
    <citation type="submission" date="2021-04" db="EMBL/GenBank/DDBJ databases">
        <title>Microbacterium tenobrionis sp. nov. and Microbacterium allomyrinae sp. nov., isolated from larvae of Tenobrio molitor and Allomyrina dichotoma, respectively.</title>
        <authorList>
            <person name="Lee S.D."/>
        </authorList>
    </citation>
    <scope>NUCLEOTIDE SEQUENCE</scope>
    <source>
        <strain evidence="5">YMB-B2</strain>
    </source>
</reference>
<keyword evidence="3" id="KW-0326">Glycosidase</keyword>
<dbReference type="AlphaFoldDB" id="A0A9X1LMG5"/>
<dbReference type="Pfam" id="PF23915">
    <property type="entry name" value="SusG_C"/>
    <property type="match status" value="1"/>
</dbReference>
<evidence type="ECO:0000256" key="2">
    <source>
        <dbReference type="ARBA" id="ARBA00022801"/>
    </source>
</evidence>
<dbReference type="FunFam" id="3.90.400.10:FF:000002">
    <property type="entry name" value="Sucrose isomerase"/>
    <property type="match status" value="1"/>
</dbReference>
<dbReference type="CDD" id="cd11333">
    <property type="entry name" value="AmyAc_SI_OligoGlu_DGase"/>
    <property type="match status" value="1"/>
</dbReference>
<evidence type="ECO:0000256" key="3">
    <source>
        <dbReference type="ARBA" id="ARBA00023295"/>
    </source>
</evidence>
<name>A0A9X1LMG5_9MICO</name>
<evidence type="ECO:0000256" key="1">
    <source>
        <dbReference type="ARBA" id="ARBA00008061"/>
    </source>
</evidence>
<organism evidence="5 6">
    <name type="scientific">Microbacterium tenebrionis</name>
    <dbReference type="NCBI Taxonomy" id="2830665"/>
    <lineage>
        <taxon>Bacteria</taxon>
        <taxon>Bacillati</taxon>
        <taxon>Actinomycetota</taxon>
        <taxon>Actinomycetes</taxon>
        <taxon>Micrococcales</taxon>
        <taxon>Microbacteriaceae</taxon>
        <taxon>Microbacterium</taxon>
    </lineage>
</organism>
<dbReference type="PANTHER" id="PTHR10357:SF179">
    <property type="entry name" value="NEUTRAL AND BASIC AMINO ACID TRANSPORT PROTEIN RBAT"/>
    <property type="match status" value="1"/>
</dbReference>
<dbReference type="Gene3D" id="3.90.400.10">
    <property type="entry name" value="Oligo-1,6-glucosidase, Domain 2"/>
    <property type="match status" value="1"/>
</dbReference>
<proteinExistence type="inferred from homology"/>
<dbReference type="Gene3D" id="2.60.40.1180">
    <property type="entry name" value="Golgi alpha-mannosidase II"/>
    <property type="match status" value="1"/>
</dbReference>
<comment type="caution">
    <text evidence="5">The sequence shown here is derived from an EMBL/GenBank/DDBJ whole genome shotgun (WGS) entry which is preliminary data.</text>
</comment>
<dbReference type="SUPFAM" id="SSF51445">
    <property type="entry name" value="(Trans)glycosidases"/>
    <property type="match status" value="1"/>
</dbReference>
<evidence type="ECO:0000259" key="4">
    <source>
        <dbReference type="SMART" id="SM00642"/>
    </source>
</evidence>
<sequence>MSLSEILVAENAASASSEWWKRAVVYQVYPRSFQDSDGDGIGDLRGILQRLDHLERLGIDVIWLSPIYRSPHADNGYDISDYQDIDPAFGTFDDFTELLDAVHARRMKLVMDLVVNHTSDEHPWFLESRSSLDNPKRDWYWWRPARAGHHPGELGAEPTNWESFFSGPTWTLDERTGEYYLHLFAKKQPDLNWENPEVREAVYAMMRWWLDRGVDGFRMDVINLISKHPGLPDGTVTEGKTYGDGFPHYSAGPRLHEYLQEMRREVFDGRGALLTVGETPGVTTEEAALFSDPARRELDMVFQFEHVSLDHQDGKFRPRELEPGELAGSFTTWQDALAQVGWNSLYLANHDQPRPVSRFGDTAEWWRESATALATVLHLQRGTPYVYQGEELGMTNAPFDQIGDYRDVESLNHFTDAVGRGEQPDAVIAGLLRMSRDHARTPVQWDDSFNAGFTDGRPWIRVNPNHTRINALAQYDDPGSVFEHYRALIELRHRLPVVADGDFVRLDAGTPAVFAFQRTLDNERLLVVANLSSSAVTPLLPDAIREEWHDARLVLTNLAGERDVDAALHPWEAKAYTR</sequence>
<dbReference type="Pfam" id="PF00128">
    <property type="entry name" value="Alpha-amylase"/>
    <property type="match status" value="1"/>
</dbReference>
<dbReference type="RefSeq" id="WP_227529648.1">
    <property type="nucleotide sequence ID" value="NZ_JAGTTM010000001.1"/>
</dbReference>
<gene>
    <name evidence="5" type="ORF">KEC56_02335</name>
</gene>
<dbReference type="Gene3D" id="3.20.20.80">
    <property type="entry name" value="Glycosidases"/>
    <property type="match status" value="1"/>
</dbReference>
<dbReference type="InterPro" id="IPR013780">
    <property type="entry name" value="Glyco_hydro_b"/>
</dbReference>
<dbReference type="InterPro" id="IPR045857">
    <property type="entry name" value="O16G_dom_2"/>
</dbReference>
<keyword evidence="2" id="KW-0378">Hydrolase</keyword>
<accession>A0A9X1LMG5</accession>
<dbReference type="EMBL" id="JAGTTM010000001">
    <property type="protein sequence ID" value="MCC2028375.1"/>
    <property type="molecule type" value="Genomic_DNA"/>
</dbReference>
<dbReference type="InterPro" id="IPR056300">
    <property type="entry name" value="SusG-like_C"/>
</dbReference>
<dbReference type="GO" id="GO:0004556">
    <property type="term" value="F:alpha-amylase activity"/>
    <property type="evidence" value="ECO:0007669"/>
    <property type="project" value="TreeGrafter"/>
</dbReference>
<dbReference type="GO" id="GO:0009313">
    <property type="term" value="P:oligosaccharide catabolic process"/>
    <property type="evidence" value="ECO:0007669"/>
    <property type="project" value="TreeGrafter"/>
</dbReference>
<keyword evidence="6" id="KW-1185">Reference proteome</keyword>
<comment type="similarity">
    <text evidence="1">Belongs to the glycosyl hydrolase 13 family.</text>
</comment>